<name>A0A1I5S8U2_9RHOB</name>
<proteinExistence type="predicted"/>
<dbReference type="SUPFAM" id="SSF51412">
    <property type="entry name" value="Inosine monophosphate dehydrogenase (IMPDH)"/>
    <property type="match status" value="1"/>
</dbReference>
<dbReference type="PANTHER" id="PTHR32332">
    <property type="entry name" value="2-NITROPROPANE DIOXYGENASE"/>
    <property type="match status" value="1"/>
</dbReference>
<gene>
    <name evidence="4" type="ORF">SAMN04488047_110104</name>
</gene>
<sequence>MTPGDPAMKTPLTERFGLRLPVVAGGLMWLSDADYCAAAAKAGLLPFITAASFPEPGDLRAEIARCRDLAGGRPFGVNVSMLPKLVPGEKTEDVFRLIIDEGIKVVETSGRNPEPYVPLLKEAGVTIVHKVPSVRFAVKAQSVGVDMVAIVGAECGGHPGMDLVGSMVNLSLAERRLTVPYLIGGGIGTGAQIVAALATGAAGVVMGTRFLAASELRAHAGYKDALVAASERDTALTMSSVRNTIRTLKNETTEIVARLEREKPEIGIEELMPYVSGRIGREAYRVGDTSRGMLSAGQALGFVESSEPFEAIAATLEEDARTALARLRPAPAGEE</sequence>
<dbReference type="CDD" id="cd04730">
    <property type="entry name" value="NPD_like"/>
    <property type="match status" value="1"/>
</dbReference>
<dbReference type="Gene3D" id="3.20.20.70">
    <property type="entry name" value="Aldolase class I"/>
    <property type="match status" value="1"/>
</dbReference>
<keyword evidence="2" id="KW-0288">FMN</keyword>
<evidence type="ECO:0000313" key="4">
    <source>
        <dbReference type="EMBL" id="SFP67164.1"/>
    </source>
</evidence>
<evidence type="ECO:0000256" key="2">
    <source>
        <dbReference type="ARBA" id="ARBA00022643"/>
    </source>
</evidence>
<protein>
    <submittedName>
        <fullName evidence="4">Nitronate monooxygenase</fullName>
    </submittedName>
</protein>
<keyword evidence="4" id="KW-0503">Monooxygenase</keyword>
<dbReference type="STRING" id="441119.SAMN04488047_110104"/>
<dbReference type="EMBL" id="FOXA01000010">
    <property type="protein sequence ID" value="SFP67164.1"/>
    <property type="molecule type" value="Genomic_DNA"/>
</dbReference>
<dbReference type="InterPro" id="IPR004136">
    <property type="entry name" value="NMO"/>
</dbReference>
<dbReference type="InterPro" id="IPR013785">
    <property type="entry name" value="Aldolase_TIM"/>
</dbReference>
<keyword evidence="5" id="KW-1185">Reference proteome</keyword>
<organism evidence="4 5">
    <name type="scientific">Tranquillimonas alkanivorans</name>
    <dbReference type="NCBI Taxonomy" id="441119"/>
    <lineage>
        <taxon>Bacteria</taxon>
        <taxon>Pseudomonadati</taxon>
        <taxon>Pseudomonadota</taxon>
        <taxon>Alphaproteobacteria</taxon>
        <taxon>Rhodobacterales</taxon>
        <taxon>Roseobacteraceae</taxon>
        <taxon>Tranquillimonas</taxon>
    </lineage>
</organism>
<dbReference type="Proteomes" id="UP000199356">
    <property type="component" value="Unassembled WGS sequence"/>
</dbReference>
<evidence type="ECO:0000256" key="3">
    <source>
        <dbReference type="ARBA" id="ARBA00023002"/>
    </source>
</evidence>
<evidence type="ECO:0000256" key="1">
    <source>
        <dbReference type="ARBA" id="ARBA00022630"/>
    </source>
</evidence>
<reference evidence="4 5" key="1">
    <citation type="submission" date="2016-10" db="EMBL/GenBank/DDBJ databases">
        <authorList>
            <person name="de Groot N.N."/>
        </authorList>
    </citation>
    <scope>NUCLEOTIDE SEQUENCE [LARGE SCALE GENOMIC DNA]</scope>
    <source>
        <strain evidence="4 5">DSM 19547</strain>
    </source>
</reference>
<keyword evidence="3" id="KW-0560">Oxidoreductase</keyword>
<dbReference type="PANTHER" id="PTHR32332:SF20">
    <property type="entry name" value="2-NITROPROPANE DIOXYGENASE-LIKE PROTEIN"/>
    <property type="match status" value="1"/>
</dbReference>
<keyword evidence="1" id="KW-0285">Flavoprotein</keyword>
<evidence type="ECO:0000313" key="5">
    <source>
        <dbReference type="Proteomes" id="UP000199356"/>
    </source>
</evidence>
<dbReference type="GO" id="GO:0018580">
    <property type="term" value="F:nitronate monooxygenase activity"/>
    <property type="evidence" value="ECO:0007669"/>
    <property type="project" value="InterPro"/>
</dbReference>
<dbReference type="Pfam" id="PF03060">
    <property type="entry name" value="NMO"/>
    <property type="match status" value="1"/>
</dbReference>
<dbReference type="AlphaFoldDB" id="A0A1I5S8U2"/>
<accession>A0A1I5S8U2</accession>